<feature type="compositionally biased region" description="Polar residues" evidence="6">
    <location>
        <begin position="358"/>
        <end position="373"/>
    </location>
</feature>
<dbReference type="Proteomes" id="UP000326924">
    <property type="component" value="Unassembled WGS sequence"/>
</dbReference>
<evidence type="ECO:0000256" key="6">
    <source>
        <dbReference type="SAM" id="MobiDB-lite"/>
    </source>
</evidence>
<feature type="domain" description="Rhodopsin" evidence="8">
    <location>
        <begin position="27"/>
        <end position="269"/>
    </location>
</feature>
<evidence type="ECO:0000313" key="9">
    <source>
        <dbReference type="EMBL" id="KAA8909684.1"/>
    </source>
</evidence>
<keyword evidence="3 7" id="KW-1133">Transmembrane helix</keyword>
<dbReference type="PANTHER" id="PTHR33048:SF96">
    <property type="entry name" value="INTEGRAL MEMBRANE PROTEIN"/>
    <property type="match status" value="1"/>
</dbReference>
<reference evidence="9 10" key="1">
    <citation type="submission" date="2019-09" db="EMBL/GenBank/DDBJ databases">
        <title>Draft genome of the ectomycorrhizal ascomycete Sphaerosporella brunnea.</title>
        <authorList>
            <consortium name="DOE Joint Genome Institute"/>
            <person name="Benucci G.M."/>
            <person name="Marozzi G."/>
            <person name="Antonielli L."/>
            <person name="Sanchez S."/>
            <person name="Marco P."/>
            <person name="Wang X."/>
            <person name="Falini L.B."/>
            <person name="Barry K."/>
            <person name="Haridas S."/>
            <person name="Lipzen A."/>
            <person name="Labutti K."/>
            <person name="Grigoriev I.V."/>
            <person name="Murat C."/>
            <person name="Martin F."/>
            <person name="Albertini E."/>
            <person name="Donnini D."/>
            <person name="Bonito G."/>
        </authorList>
    </citation>
    <scope>NUCLEOTIDE SEQUENCE [LARGE SCALE GENOMIC DNA]</scope>
    <source>
        <strain evidence="9 10">Sb_GMNB300</strain>
    </source>
</reference>
<evidence type="ECO:0000313" key="10">
    <source>
        <dbReference type="Proteomes" id="UP000326924"/>
    </source>
</evidence>
<evidence type="ECO:0000256" key="2">
    <source>
        <dbReference type="ARBA" id="ARBA00022692"/>
    </source>
</evidence>
<evidence type="ECO:0000256" key="7">
    <source>
        <dbReference type="SAM" id="Phobius"/>
    </source>
</evidence>
<feature type="transmembrane region" description="Helical" evidence="7">
    <location>
        <begin position="43"/>
        <end position="67"/>
    </location>
</feature>
<accession>A0A5J5F1P7</accession>
<name>A0A5J5F1P7_9PEZI</name>
<dbReference type="AlphaFoldDB" id="A0A5J5F1P7"/>
<dbReference type="InterPro" id="IPR052337">
    <property type="entry name" value="SAT4-like"/>
</dbReference>
<feature type="transmembrane region" description="Helical" evidence="7">
    <location>
        <begin position="207"/>
        <end position="225"/>
    </location>
</feature>
<feature type="compositionally biased region" description="Basic and acidic residues" evidence="6">
    <location>
        <begin position="337"/>
        <end position="354"/>
    </location>
</feature>
<feature type="transmembrane region" description="Helical" evidence="7">
    <location>
        <begin position="123"/>
        <end position="153"/>
    </location>
</feature>
<keyword evidence="10" id="KW-1185">Reference proteome</keyword>
<evidence type="ECO:0000256" key="5">
    <source>
        <dbReference type="ARBA" id="ARBA00038359"/>
    </source>
</evidence>
<comment type="subcellular location">
    <subcellularLocation>
        <location evidence="1">Membrane</location>
        <topology evidence="1">Multi-pass membrane protein</topology>
    </subcellularLocation>
</comment>
<dbReference type="InParanoid" id="A0A5J5F1P7"/>
<gene>
    <name evidence="9" type="ORF">FN846DRAFT_941841</name>
</gene>
<dbReference type="InterPro" id="IPR049326">
    <property type="entry name" value="Rhodopsin_dom_fungi"/>
</dbReference>
<dbReference type="EMBL" id="VXIS01000055">
    <property type="protein sequence ID" value="KAA8909684.1"/>
    <property type="molecule type" value="Genomic_DNA"/>
</dbReference>
<evidence type="ECO:0000256" key="1">
    <source>
        <dbReference type="ARBA" id="ARBA00004141"/>
    </source>
</evidence>
<organism evidence="9 10">
    <name type="scientific">Sphaerosporella brunnea</name>
    <dbReference type="NCBI Taxonomy" id="1250544"/>
    <lineage>
        <taxon>Eukaryota</taxon>
        <taxon>Fungi</taxon>
        <taxon>Dikarya</taxon>
        <taxon>Ascomycota</taxon>
        <taxon>Pezizomycotina</taxon>
        <taxon>Pezizomycetes</taxon>
        <taxon>Pezizales</taxon>
        <taxon>Pyronemataceae</taxon>
        <taxon>Sphaerosporella</taxon>
    </lineage>
</organism>
<dbReference type="GO" id="GO:0016020">
    <property type="term" value="C:membrane"/>
    <property type="evidence" value="ECO:0007669"/>
    <property type="project" value="UniProtKB-SubCell"/>
</dbReference>
<feature type="region of interest" description="Disordered" evidence="6">
    <location>
        <begin position="334"/>
        <end position="393"/>
    </location>
</feature>
<keyword evidence="4 7" id="KW-0472">Membrane</keyword>
<feature type="transmembrane region" description="Helical" evidence="7">
    <location>
        <begin position="173"/>
        <end position="195"/>
    </location>
</feature>
<dbReference type="PANTHER" id="PTHR33048">
    <property type="entry name" value="PTH11-LIKE INTEGRAL MEMBRANE PROTEIN (AFU_ORTHOLOGUE AFUA_5G11245)"/>
    <property type="match status" value="1"/>
</dbReference>
<evidence type="ECO:0000259" key="8">
    <source>
        <dbReference type="Pfam" id="PF20684"/>
    </source>
</evidence>
<comment type="caution">
    <text evidence="9">The sequence shown here is derived from an EMBL/GenBank/DDBJ whole genome shotgun (WGS) entry which is preliminary data.</text>
</comment>
<keyword evidence="2 7" id="KW-0812">Transmembrane</keyword>
<feature type="transmembrane region" description="Helical" evidence="7">
    <location>
        <begin position="12"/>
        <end position="31"/>
    </location>
</feature>
<dbReference type="OrthoDB" id="3936451at2759"/>
<dbReference type="Pfam" id="PF20684">
    <property type="entry name" value="Fung_rhodopsin"/>
    <property type="match status" value="1"/>
</dbReference>
<evidence type="ECO:0000256" key="3">
    <source>
        <dbReference type="ARBA" id="ARBA00022989"/>
    </source>
</evidence>
<evidence type="ECO:0000256" key="4">
    <source>
        <dbReference type="ARBA" id="ARBA00023136"/>
    </source>
</evidence>
<protein>
    <recommendedName>
        <fullName evidence="8">Rhodopsin domain-containing protein</fullName>
    </recommendedName>
</protein>
<sequence length="393" mass="43562">MASINRGPQVRGVASFFLALTWLFVLLRCYCRLSVVKSFGPDDYLAAIAQSFFTFFCVFAILGVEYGTGQHAVDIKPQSNIPIGLKWWWACEPVYVLANMAIKFSIGIYLLRIAVHRGQRFIIHMVMAVSGVIGTYFFFLFVFQCWPVAYFWGQYTGMKGRCINPTITVKSTYAYSAISCWADWSFSILPAFIVWKLNMNKRTKLSVFTILALSAVASTATIVRFPYINGLTDKADFLYATTDVAIWSLSETGLGITAACAATLRPLFRNCLARTHFFGKTTDEVASTGGGGWRLTSNPAHSGYLRRSGRGRDLEEEEIDLRNQDVASMTTTIVGGRGHELDETGPRGKRDVSGARDGSQTHLNDAVSESSGEATWAEDWTRKSEALKQPAGK</sequence>
<feature type="transmembrane region" description="Helical" evidence="7">
    <location>
        <begin position="87"/>
        <end position="111"/>
    </location>
</feature>
<comment type="similarity">
    <text evidence="5">Belongs to the SAT4 family.</text>
</comment>
<proteinExistence type="inferred from homology"/>